<dbReference type="PANTHER" id="PTHR34222">
    <property type="entry name" value="GAG_PRE-INTEGRS DOMAIN-CONTAINING PROTEIN"/>
    <property type="match status" value="1"/>
</dbReference>
<sequence>MKNRFCQGNDPRIFKLEADLIACRQGATESLMSYYGRLIKIWDDILLFDPLPSCDCKPCNCNWVTKMDARREKKQARDFLMGLDARFDNARSQILSLTPLPNLDLIYN</sequence>
<evidence type="ECO:0000313" key="1">
    <source>
        <dbReference type="EMBL" id="KAK9713396.1"/>
    </source>
</evidence>
<evidence type="ECO:0000313" key="2">
    <source>
        <dbReference type="Proteomes" id="UP001443914"/>
    </source>
</evidence>
<name>A0AAW1K6I8_SAPOF</name>
<reference evidence="1" key="1">
    <citation type="submission" date="2024-03" db="EMBL/GenBank/DDBJ databases">
        <title>WGS assembly of Saponaria officinalis var. Norfolk2.</title>
        <authorList>
            <person name="Jenkins J."/>
            <person name="Shu S."/>
            <person name="Grimwood J."/>
            <person name="Barry K."/>
            <person name="Goodstein D."/>
            <person name="Schmutz J."/>
            <person name="Leebens-Mack J."/>
            <person name="Osbourn A."/>
        </authorList>
    </citation>
    <scope>NUCLEOTIDE SEQUENCE [LARGE SCALE GENOMIC DNA]</scope>
    <source>
        <strain evidence="1">JIC</strain>
    </source>
</reference>
<organism evidence="1 2">
    <name type="scientific">Saponaria officinalis</name>
    <name type="common">Common soapwort</name>
    <name type="synonym">Lychnis saponaria</name>
    <dbReference type="NCBI Taxonomy" id="3572"/>
    <lineage>
        <taxon>Eukaryota</taxon>
        <taxon>Viridiplantae</taxon>
        <taxon>Streptophyta</taxon>
        <taxon>Embryophyta</taxon>
        <taxon>Tracheophyta</taxon>
        <taxon>Spermatophyta</taxon>
        <taxon>Magnoliopsida</taxon>
        <taxon>eudicotyledons</taxon>
        <taxon>Gunneridae</taxon>
        <taxon>Pentapetalae</taxon>
        <taxon>Caryophyllales</taxon>
        <taxon>Caryophyllaceae</taxon>
        <taxon>Caryophylleae</taxon>
        <taxon>Saponaria</taxon>
    </lineage>
</organism>
<comment type="caution">
    <text evidence="1">The sequence shown here is derived from an EMBL/GenBank/DDBJ whole genome shotgun (WGS) entry which is preliminary data.</text>
</comment>
<accession>A0AAW1K6I8</accession>
<dbReference type="AlphaFoldDB" id="A0AAW1K6I8"/>
<keyword evidence="2" id="KW-1185">Reference proteome</keyword>
<dbReference type="Proteomes" id="UP001443914">
    <property type="component" value="Unassembled WGS sequence"/>
</dbReference>
<gene>
    <name evidence="1" type="ORF">RND81_06G024700</name>
</gene>
<evidence type="ECO:0008006" key="3">
    <source>
        <dbReference type="Google" id="ProtNLM"/>
    </source>
</evidence>
<protein>
    <recommendedName>
        <fullName evidence="3">Retrotransposon gag domain-containing protein</fullName>
    </recommendedName>
</protein>
<proteinExistence type="predicted"/>
<dbReference type="EMBL" id="JBDFQZ010000006">
    <property type="protein sequence ID" value="KAK9713396.1"/>
    <property type="molecule type" value="Genomic_DNA"/>
</dbReference>
<dbReference type="PANTHER" id="PTHR34222:SF28">
    <property type="entry name" value="CCHC-TYPE DOMAIN-CONTAINING PROTEIN"/>
    <property type="match status" value="1"/>
</dbReference>